<name>A0A0R3WKE3_HYDTA</name>
<protein>
    <submittedName>
        <fullName evidence="2">RPN2_C domain-containing protein</fullName>
    </submittedName>
</protein>
<evidence type="ECO:0000256" key="1">
    <source>
        <dbReference type="SAM" id="MobiDB-lite"/>
    </source>
</evidence>
<evidence type="ECO:0000313" key="2">
    <source>
        <dbReference type="WBParaSite" id="TTAC_0000118101-mRNA-1"/>
    </source>
</evidence>
<dbReference type="AlphaFoldDB" id="A0A0R3WKE3"/>
<accession>A0A0R3WKE3</accession>
<feature type="compositionally biased region" description="Polar residues" evidence="1">
    <location>
        <begin position="1"/>
        <end position="14"/>
    </location>
</feature>
<feature type="region of interest" description="Disordered" evidence="1">
    <location>
        <begin position="1"/>
        <end position="40"/>
    </location>
</feature>
<proteinExistence type="predicted"/>
<dbReference type="WBParaSite" id="TTAC_0000118101-mRNA-1">
    <property type="protein sequence ID" value="TTAC_0000118101-mRNA-1"/>
    <property type="gene ID" value="TTAC_0000118101"/>
</dbReference>
<organism evidence="2">
    <name type="scientific">Hydatigena taeniaeformis</name>
    <name type="common">Feline tapeworm</name>
    <name type="synonym">Taenia taeniaeformis</name>
    <dbReference type="NCBI Taxonomy" id="6205"/>
    <lineage>
        <taxon>Eukaryota</taxon>
        <taxon>Metazoa</taxon>
        <taxon>Spiralia</taxon>
        <taxon>Lophotrochozoa</taxon>
        <taxon>Platyhelminthes</taxon>
        <taxon>Cestoda</taxon>
        <taxon>Eucestoda</taxon>
        <taxon>Cyclophyllidea</taxon>
        <taxon>Taeniidae</taxon>
        <taxon>Hydatigera</taxon>
    </lineage>
</organism>
<sequence>LTSEVQPSEQTIPSTEFPPHFPTGEVRIQLPVEESDYEDG</sequence>
<reference evidence="2" key="1">
    <citation type="submission" date="2017-02" db="UniProtKB">
        <authorList>
            <consortium name="WormBaseParasite"/>
        </authorList>
    </citation>
    <scope>IDENTIFICATION</scope>
</reference>